<reference evidence="2" key="1">
    <citation type="journal article" date="2011" name="Appl. Environ. Microbiol.">
        <title>Common ancestry and novel genetic traits of Francisella novicida-like isolates from North America and Australia as revealed by comparative genomic analyses.</title>
        <authorList>
            <person name="Siddaramappa S."/>
            <person name="Challacombe J.F."/>
            <person name="Petersen J.M."/>
            <person name="Pillai S."/>
            <person name="Hogg G."/>
            <person name="Kuske C.R."/>
        </authorList>
    </citation>
    <scope>NUCLEOTIDE SEQUENCE [LARGE SCALE GENOMIC DNA]</scope>
    <source>
        <strain evidence="2">3523</strain>
    </source>
</reference>
<dbReference type="Pfam" id="PF13489">
    <property type="entry name" value="Methyltransf_23"/>
    <property type="match status" value="1"/>
</dbReference>
<dbReference type="EMBL" id="CP002558">
    <property type="protein sequence ID" value="AEE26585.1"/>
    <property type="molecule type" value="Genomic_DNA"/>
</dbReference>
<dbReference type="RefSeq" id="WP_014548574.1">
    <property type="nucleotide sequence ID" value="NC_017449.1"/>
</dbReference>
<dbReference type="PATRIC" id="fig|676032.3.peg.1290"/>
<dbReference type="AlphaFoldDB" id="F4BGJ1"/>
<dbReference type="SUPFAM" id="SSF53335">
    <property type="entry name" value="S-adenosyl-L-methionine-dependent methyltransferases"/>
    <property type="match status" value="1"/>
</dbReference>
<dbReference type="HOGENOM" id="CLU_087626_0_0_6"/>
<dbReference type="Gene3D" id="3.40.50.150">
    <property type="entry name" value="Vaccinia Virus protein VP39"/>
    <property type="match status" value="1"/>
</dbReference>
<protein>
    <submittedName>
        <fullName evidence="1">Uncharacterized protein</fullName>
    </submittedName>
</protein>
<accession>F4BGJ1</accession>
<evidence type="ECO:0000313" key="1">
    <source>
        <dbReference type="EMBL" id="AEE26585.1"/>
    </source>
</evidence>
<dbReference type="KEGG" id="fcn:FN3523_1282"/>
<dbReference type="InterPro" id="IPR029063">
    <property type="entry name" value="SAM-dependent_MTases_sf"/>
</dbReference>
<proteinExistence type="predicted"/>
<evidence type="ECO:0000313" key="2">
    <source>
        <dbReference type="Proteomes" id="UP000008303"/>
    </source>
</evidence>
<name>F4BGJ1_9GAMM</name>
<dbReference type="Proteomes" id="UP000008303">
    <property type="component" value="Chromosome"/>
</dbReference>
<organism evidence="1 2">
    <name type="scientific">Francisella hispaniensis</name>
    <dbReference type="NCBI Taxonomy" id="622488"/>
    <lineage>
        <taxon>Bacteria</taxon>
        <taxon>Pseudomonadati</taxon>
        <taxon>Pseudomonadota</taxon>
        <taxon>Gammaproteobacteria</taxon>
        <taxon>Thiotrichales</taxon>
        <taxon>Francisellaceae</taxon>
        <taxon>Francisella</taxon>
    </lineage>
</organism>
<dbReference type="eggNOG" id="COG2226">
    <property type="taxonomic scope" value="Bacteria"/>
</dbReference>
<sequence length="275" mass="32297">MNIILKDEKLSQVEKKEIKKLLSIKKDNLNDLEQMWNLMDLVWDECGCDNKYPDWDKVSKFYAHPVWLLNGLFIEQHEESMKHRHAISDWIIKYNFNNVVDYGGGFGTLARLIAQKDKTIKMNIYEPHPSEFGLKRASEFNNIHFVDKLDESYDCLVSTDVLEHVPNPLQDFNNMIKSVKIGGYLVIANCFYPVIKCHLPQTFHLRYTFNQFAKMMGLEVVGLLEGSHATIYKKVEEKDPNWSKIRLFEKLSKVAFHIIEFLKPILRPIKRAFKK</sequence>
<gene>
    <name evidence="1" type="ordered locus">FN3523_1282</name>
</gene>